<comment type="subunit">
    <text evidence="5 10">Heterodimer of LeuC and LeuD.</text>
</comment>
<dbReference type="InterPro" id="IPR015928">
    <property type="entry name" value="Aconitase/3IPM_dehydase_swvl"/>
</dbReference>
<evidence type="ECO:0000256" key="3">
    <source>
        <dbReference type="ARBA" id="ARBA00004729"/>
    </source>
</evidence>
<dbReference type="EC" id="4.2.1.33" evidence="10"/>
<evidence type="ECO:0000259" key="11">
    <source>
        <dbReference type="Pfam" id="PF00694"/>
    </source>
</evidence>
<evidence type="ECO:0000256" key="2">
    <source>
        <dbReference type="ARBA" id="ARBA00002695"/>
    </source>
</evidence>
<evidence type="ECO:0000256" key="6">
    <source>
        <dbReference type="ARBA" id="ARBA00022430"/>
    </source>
</evidence>
<dbReference type="PANTHER" id="PTHR43345">
    <property type="entry name" value="3-ISOPROPYLMALATE DEHYDRATASE SMALL SUBUNIT 2-RELATED-RELATED"/>
    <property type="match status" value="1"/>
</dbReference>
<comment type="catalytic activity">
    <reaction evidence="1 10">
        <text>(2R,3S)-3-isopropylmalate = (2S)-2-isopropylmalate</text>
        <dbReference type="Rhea" id="RHEA:32287"/>
        <dbReference type="ChEBI" id="CHEBI:1178"/>
        <dbReference type="ChEBI" id="CHEBI:35121"/>
        <dbReference type="EC" id="4.2.1.33"/>
    </reaction>
</comment>
<comment type="pathway">
    <text evidence="3 10">Amino-acid biosynthesis; L-leucine biosynthesis; L-leucine from 3-methyl-2-oxobutanoate: step 2/4.</text>
</comment>
<evidence type="ECO:0000256" key="5">
    <source>
        <dbReference type="ARBA" id="ARBA00011271"/>
    </source>
</evidence>
<evidence type="ECO:0000256" key="1">
    <source>
        <dbReference type="ARBA" id="ARBA00000491"/>
    </source>
</evidence>
<dbReference type="Pfam" id="PF00694">
    <property type="entry name" value="Aconitase_C"/>
    <property type="match status" value="1"/>
</dbReference>
<dbReference type="HAMAP" id="MF_01031">
    <property type="entry name" value="LeuD_type1"/>
    <property type="match status" value="1"/>
</dbReference>
<dbReference type="EMBL" id="CP048882">
    <property type="protein sequence ID" value="QPP08816.1"/>
    <property type="molecule type" value="Genomic_DNA"/>
</dbReference>
<keyword evidence="6 10" id="KW-0432">Leucine biosynthesis</keyword>
<comment type="similarity">
    <text evidence="4 10">Belongs to the LeuD family. LeuD type 1 subfamily.</text>
</comment>
<keyword evidence="9 10" id="KW-0100">Branched-chain amino acid biosynthesis</keyword>
<accession>A0A7T1WTP5</accession>
<proteinExistence type="inferred from homology"/>
<protein>
    <recommendedName>
        <fullName evidence="10">3-isopropylmalate dehydratase small subunit</fullName>
        <ecNumber evidence="10">4.2.1.33</ecNumber>
    </recommendedName>
    <alternativeName>
        <fullName evidence="10">Alpha-IPM isomerase</fullName>
        <shortName evidence="10">IPMI</shortName>
    </alternativeName>
    <alternativeName>
        <fullName evidence="10">Isopropylmalate isomerase</fullName>
    </alternativeName>
</protein>
<evidence type="ECO:0000256" key="10">
    <source>
        <dbReference type="HAMAP-Rule" id="MF_01031"/>
    </source>
</evidence>
<dbReference type="NCBIfam" id="NF002458">
    <property type="entry name" value="PRK01641.1"/>
    <property type="match status" value="1"/>
</dbReference>
<feature type="domain" description="Aconitase A/isopropylmalate dehydratase small subunit swivel" evidence="11">
    <location>
        <begin position="1"/>
        <end position="123"/>
    </location>
</feature>
<evidence type="ECO:0000256" key="7">
    <source>
        <dbReference type="ARBA" id="ARBA00022605"/>
    </source>
</evidence>
<dbReference type="GO" id="GO:0009316">
    <property type="term" value="C:3-isopropylmalate dehydratase complex"/>
    <property type="evidence" value="ECO:0007669"/>
    <property type="project" value="InterPro"/>
</dbReference>
<organism evidence="12 13">
    <name type="scientific">Streptomyces bathyalis</name>
    <dbReference type="NCBI Taxonomy" id="2710756"/>
    <lineage>
        <taxon>Bacteria</taxon>
        <taxon>Bacillati</taxon>
        <taxon>Actinomycetota</taxon>
        <taxon>Actinomycetes</taxon>
        <taxon>Kitasatosporales</taxon>
        <taxon>Streptomycetaceae</taxon>
        <taxon>Streptomyces</taxon>
    </lineage>
</organism>
<dbReference type="InterPro" id="IPR033940">
    <property type="entry name" value="IPMI_Swivel"/>
</dbReference>
<keyword evidence="8 10" id="KW-0456">Lyase</keyword>
<dbReference type="InterPro" id="IPR004431">
    <property type="entry name" value="3-IsopropMal_deHydase_ssu"/>
</dbReference>
<dbReference type="Proteomes" id="UP000595046">
    <property type="component" value="Chromosome"/>
</dbReference>
<name>A0A7T1WTP5_9ACTN</name>
<dbReference type="InterPro" id="IPR000573">
    <property type="entry name" value="AconitaseA/IPMdHydase_ssu_swvl"/>
</dbReference>
<dbReference type="FunFam" id="3.20.19.10:FF:000003">
    <property type="entry name" value="3-isopropylmalate dehydratase small subunit"/>
    <property type="match status" value="1"/>
</dbReference>
<dbReference type="GO" id="GO:0003861">
    <property type="term" value="F:3-isopropylmalate dehydratase activity"/>
    <property type="evidence" value="ECO:0007669"/>
    <property type="project" value="UniProtKB-UniRule"/>
</dbReference>
<dbReference type="InterPro" id="IPR050075">
    <property type="entry name" value="LeuD"/>
</dbReference>
<dbReference type="NCBIfam" id="TIGR00171">
    <property type="entry name" value="leuD"/>
    <property type="match status" value="1"/>
</dbReference>
<dbReference type="Gene3D" id="3.20.19.10">
    <property type="entry name" value="Aconitase, domain 4"/>
    <property type="match status" value="1"/>
</dbReference>
<evidence type="ECO:0000313" key="12">
    <source>
        <dbReference type="EMBL" id="QPP08816.1"/>
    </source>
</evidence>
<dbReference type="CDD" id="cd01577">
    <property type="entry name" value="IPMI_Swivel"/>
    <property type="match status" value="1"/>
</dbReference>
<comment type="function">
    <text evidence="2 10">Catalyzes the isomerization between 2-isopropylmalate and 3-isopropylmalate, via the formation of 2-isopropylmaleate.</text>
</comment>
<gene>
    <name evidence="10 12" type="primary">leuD</name>
    <name evidence="12" type="ORF">G4Z16_23095</name>
</gene>
<dbReference type="PANTHER" id="PTHR43345:SF5">
    <property type="entry name" value="3-ISOPROPYLMALATE DEHYDRATASE SMALL SUBUNIT"/>
    <property type="match status" value="1"/>
</dbReference>
<evidence type="ECO:0000256" key="8">
    <source>
        <dbReference type="ARBA" id="ARBA00023239"/>
    </source>
</evidence>
<reference evidence="13" key="1">
    <citation type="submission" date="2020-02" db="EMBL/GenBank/DDBJ databases">
        <title>Streptomyces sp. ASO4wet.</title>
        <authorList>
            <person name="Risdian C."/>
            <person name="Landwehr W."/>
            <person name="Schupp P."/>
            <person name="Wink J."/>
        </authorList>
    </citation>
    <scope>NUCLEOTIDE SEQUENCE [LARGE SCALE GENOMIC DNA]</scope>
    <source>
        <strain evidence="13">ASO4wet</strain>
    </source>
</reference>
<dbReference type="KEGG" id="sbat:G4Z16_23095"/>
<sequence>MEKFITHDGIAVPLARTNVNTDDIIPARFLKSVRRTGFGISLFANWRYLEDGSTPDPNFVLNQPGYEDASILVAGENFGCGSSREHAPWALREYGFRCIIAPGFADIFHNNCFNSSILPIVLASSEVDALLGSLEPGASTLHIDLPEQSVTTGDGSTFRFEIDPFKKNSVMEGLDNIGWSLSHKDEILAYEKRRRQEVPWLFP</sequence>
<dbReference type="UniPathway" id="UPA00048">
    <property type="reaction ID" value="UER00071"/>
</dbReference>
<evidence type="ECO:0000313" key="13">
    <source>
        <dbReference type="Proteomes" id="UP000595046"/>
    </source>
</evidence>
<evidence type="ECO:0000256" key="9">
    <source>
        <dbReference type="ARBA" id="ARBA00023304"/>
    </source>
</evidence>
<evidence type="ECO:0000256" key="4">
    <source>
        <dbReference type="ARBA" id="ARBA00009845"/>
    </source>
</evidence>
<dbReference type="SUPFAM" id="SSF52016">
    <property type="entry name" value="LeuD/IlvD-like"/>
    <property type="match status" value="1"/>
</dbReference>
<keyword evidence="13" id="KW-1185">Reference proteome</keyword>
<dbReference type="RefSeq" id="WP_028435177.1">
    <property type="nucleotide sequence ID" value="NZ_CP048882.1"/>
</dbReference>
<dbReference type="GO" id="GO:0009098">
    <property type="term" value="P:L-leucine biosynthetic process"/>
    <property type="evidence" value="ECO:0007669"/>
    <property type="project" value="UniProtKB-UniRule"/>
</dbReference>
<dbReference type="AlphaFoldDB" id="A0A7T1WTP5"/>
<keyword evidence="7 10" id="KW-0028">Amino-acid biosynthesis</keyword>